<feature type="transmembrane region" description="Helical" evidence="8">
    <location>
        <begin position="584"/>
        <end position="603"/>
    </location>
</feature>
<dbReference type="EnsemblPlants" id="evm.model.01.2646">
    <property type="protein sequence ID" value="cds.evm.model.01.2646"/>
    <property type="gene ID" value="evm.TU.01.2646"/>
</dbReference>
<keyword evidence="4 8" id="KW-1133">Transmembrane helix</keyword>
<evidence type="ECO:0000256" key="2">
    <source>
        <dbReference type="ARBA" id="ARBA00022692"/>
    </source>
</evidence>
<dbReference type="Proteomes" id="UP000596661">
    <property type="component" value="Chromosome 1"/>
</dbReference>
<comment type="subcellular location">
    <subcellularLocation>
        <location evidence="1">Membrane</location>
        <topology evidence="1">Multi-pass membrane protein</topology>
    </subcellularLocation>
</comment>
<keyword evidence="5 7" id="KW-0040">ANK repeat</keyword>
<feature type="transmembrane region" description="Helical" evidence="8">
    <location>
        <begin position="509"/>
        <end position="537"/>
    </location>
</feature>
<reference evidence="10" key="1">
    <citation type="submission" date="2018-11" db="EMBL/GenBank/DDBJ databases">
        <authorList>
            <person name="Grassa J C."/>
        </authorList>
    </citation>
    <scope>NUCLEOTIDE SEQUENCE [LARGE SCALE GENOMIC DNA]</scope>
</reference>
<dbReference type="AlphaFoldDB" id="A0A803NM22"/>
<evidence type="ECO:0000256" key="3">
    <source>
        <dbReference type="ARBA" id="ARBA00022737"/>
    </source>
</evidence>
<keyword evidence="2 8" id="KW-0812">Transmembrane</keyword>
<dbReference type="Gene3D" id="1.25.40.20">
    <property type="entry name" value="Ankyrin repeat-containing domain"/>
    <property type="match status" value="1"/>
</dbReference>
<dbReference type="Gramene" id="evm.model.01.2646">
    <property type="protein sequence ID" value="cds.evm.model.01.2646"/>
    <property type="gene ID" value="evm.TU.01.2646"/>
</dbReference>
<dbReference type="EMBL" id="UZAU01000077">
    <property type="status" value="NOT_ANNOTATED_CDS"/>
    <property type="molecule type" value="Genomic_DNA"/>
</dbReference>
<evidence type="ECO:0000313" key="11">
    <source>
        <dbReference type="Proteomes" id="UP000596661"/>
    </source>
</evidence>
<dbReference type="PROSITE" id="PS50297">
    <property type="entry name" value="ANK_REP_REGION"/>
    <property type="match status" value="1"/>
</dbReference>
<evidence type="ECO:0000256" key="5">
    <source>
        <dbReference type="ARBA" id="ARBA00023043"/>
    </source>
</evidence>
<keyword evidence="3" id="KW-0677">Repeat</keyword>
<dbReference type="SUPFAM" id="SSF48403">
    <property type="entry name" value="Ankyrin repeat"/>
    <property type="match status" value="2"/>
</dbReference>
<dbReference type="PANTHER" id="PTHR24186:SF36">
    <property type="entry name" value="SERINE_THREONINE-PROTEIN PHOSPHATASE 6 REGULATORY ANKYRIN REPEAT SUBUNIT A-LIKE"/>
    <property type="match status" value="1"/>
</dbReference>
<feature type="transmembrane region" description="Helical" evidence="8">
    <location>
        <begin position="466"/>
        <end position="489"/>
    </location>
</feature>
<feature type="domain" description="PGG" evidence="9">
    <location>
        <begin position="459"/>
        <end position="577"/>
    </location>
</feature>
<name>A0A803NM22_CANSA</name>
<reference evidence="10" key="2">
    <citation type="submission" date="2021-03" db="UniProtKB">
        <authorList>
            <consortium name="EnsemblPlants"/>
        </authorList>
    </citation>
    <scope>IDENTIFICATION</scope>
</reference>
<dbReference type="InterPro" id="IPR002110">
    <property type="entry name" value="Ankyrin_rpt"/>
</dbReference>
<evidence type="ECO:0000256" key="7">
    <source>
        <dbReference type="PROSITE-ProRule" id="PRU00023"/>
    </source>
</evidence>
<evidence type="ECO:0000256" key="1">
    <source>
        <dbReference type="ARBA" id="ARBA00004141"/>
    </source>
</evidence>
<feature type="repeat" description="ANK" evidence="7">
    <location>
        <begin position="82"/>
        <end position="114"/>
    </location>
</feature>
<dbReference type="OrthoDB" id="1164686at2759"/>
<dbReference type="InterPro" id="IPR036770">
    <property type="entry name" value="Ankyrin_rpt-contain_sf"/>
</dbReference>
<sequence>MASSTTQPINSKVFQAAANGEIEVFKNIILLNNNQFSLDQLLTPEKNTIAHVNIIASKNGTPSFLEGVLELCPPLLARTNVRGETPLLMAARYGHDHIVEFLINRSKLLEQSDLEKATLGVDKEFGKYMMRRRNKELDTALHEAVRFNHLKVVRILTRQDPHFTYLGNEADETPLYMAVEAEYLDLVDEILNNCSSLATNGGPFGRNVLHAAVITRNAGVTRVLLEKEELINLTKEADKDGKIPLHYAVSSFCCNNNNLEIVRMLLEKDERSAYIKDRTGSTALHIAALNHRGGSFEIIKEILSRFPDSYESVDNNDNNFLHLVVMKQSLSTLKLILQHFPFTSYLLNRKDYRGNTPLLHMVATSERPMDSEILQALLSHPRVNNMSFNKQSNNIFDAAYDFDDQEYDERKLPKLFDKYTVLKSHLRKSHMLNDSSHKKMMNNAEKKKIEQKEKLRTKIANFRESTLVAAALIATVTFTAGFTLPGGNISGDDNKQQQQQGSAVLRNNVAFQAFIVTDTIALVLSTTAVFINLFLTIASLGEDENEEFVSNYIKSMNLTIWAMAFMVIAFVTGTYAVLSLSNALAIAICLIGLSFFIRFFSIIKSKFKRFDFTNIGREAIIVVG</sequence>
<organism evidence="10 11">
    <name type="scientific">Cannabis sativa</name>
    <name type="common">Hemp</name>
    <name type="synonym">Marijuana</name>
    <dbReference type="NCBI Taxonomy" id="3483"/>
    <lineage>
        <taxon>Eukaryota</taxon>
        <taxon>Viridiplantae</taxon>
        <taxon>Streptophyta</taxon>
        <taxon>Embryophyta</taxon>
        <taxon>Tracheophyta</taxon>
        <taxon>Spermatophyta</taxon>
        <taxon>Magnoliopsida</taxon>
        <taxon>eudicotyledons</taxon>
        <taxon>Gunneridae</taxon>
        <taxon>Pentapetalae</taxon>
        <taxon>rosids</taxon>
        <taxon>fabids</taxon>
        <taxon>Rosales</taxon>
        <taxon>Cannabaceae</taxon>
        <taxon>Cannabis</taxon>
    </lineage>
</organism>
<protein>
    <recommendedName>
        <fullName evidence="9">PGG domain-containing protein</fullName>
    </recommendedName>
</protein>
<dbReference type="Pfam" id="PF12796">
    <property type="entry name" value="Ank_2"/>
    <property type="match status" value="2"/>
</dbReference>
<dbReference type="PANTHER" id="PTHR24186">
    <property type="entry name" value="PROTEIN PHOSPHATASE 1 REGULATORY SUBUNIT"/>
    <property type="match status" value="1"/>
</dbReference>
<feature type="transmembrane region" description="Helical" evidence="8">
    <location>
        <begin position="558"/>
        <end position="578"/>
    </location>
</feature>
<keyword evidence="11" id="KW-1185">Reference proteome</keyword>
<dbReference type="PROSITE" id="PS50088">
    <property type="entry name" value="ANK_REPEAT"/>
    <property type="match status" value="1"/>
</dbReference>
<dbReference type="Pfam" id="PF13962">
    <property type="entry name" value="PGG"/>
    <property type="match status" value="1"/>
</dbReference>
<evidence type="ECO:0000313" key="10">
    <source>
        <dbReference type="EnsemblPlants" id="cds.evm.model.01.2646"/>
    </source>
</evidence>
<dbReference type="InterPro" id="IPR026961">
    <property type="entry name" value="PGG_dom"/>
</dbReference>
<evidence type="ECO:0000259" key="9">
    <source>
        <dbReference type="Pfam" id="PF13962"/>
    </source>
</evidence>
<dbReference type="GO" id="GO:0005886">
    <property type="term" value="C:plasma membrane"/>
    <property type="evidence" value="ECO:0007669"/>
    <property type="project" value="TreeGrafter"/>
</dbReference>
<accession>A0A803NM22</accession>
<keyword evidence="6 8" id="KW-0472">Membrane</keyword>
<dbReference type="OMA" id="ISETQHH"/>
<evidence type="ECO:0000256" key="6">
    <source>
        <dbReference type="ARBA" id="ARBA00023136"/>
    </source>
</evidence>
<evidence type="ECO:0000256" key="4">
    <source>
        <dbReference type="ARBA" id="ARBA00022989"/>
    </source>
</evidence>
<evidence type="ECO:0000256" key="8">
    <source>
        <dbReference type="SAM" id="Phobius"/>
    </source>
</evidence>
<dbReference type="SMART" id="SM00248">
    <property type="entry name" value="ANK"/>
    <property type="match status" value="8"/>
</dbReference>
<proteinExistence type="predicted"/>